<dbReference type="STRING" id="706433.HMPREF9430_01106"/>
<dbReference type="EMBL" id="AECQ01000025">
    <property type="protein sequence ID" value="EFW24324.1"/>
    <property type="molecule type" value="Genomic_DNA"/>
</dbReference>
<dbReference type="AlphaFoldDB" id="E7MNI6"/>
<dbReference type="RefSeq" id="WP_006525939.1">
    <property type="nucleotide sequence ID" value="NZ_GL637664.1"/>
</dbReference>
<sequence length="61" mass="7145">MQILKDAVFVRARKEGTKIYYYLNTDNNALGKLKLLIAHIDQLLQSGEHKAFIKKQEEERL</sequence>
<name>E7MNI6_9FIRM</name>
<dbReference type="HOGENOM" id="CLU_2920341_0_0_9"/>
<accession>E7MNI6</accession>
<keyword evidence="2" id="KW-1185">Reference proteome</keyword>
<organism evidence="1 2">
    <name type="scientific">Solobacterium moorei F0204</name>
    <dbReference type="NCBI Taxonomy" id="706433"/>
    <lineage>
        <taxon>Bacteria</taxon>
        <taxon>Bacillati</taxon>
        <taxon>Bacillota</taxon>
        <taxon>Erysipelotrichia</taxon>
        <taxon>Erysipelotrichales</taxon>
        <taxon>Erysipelotrichaceae</taxon>
        <taxon>Solobacterium</taxon>
    </lineage>
</organism>
<proteinExistence type="predicted"/>
<dbReference type="Proteomes" id="UP000004097">
    <property type="component" value="Unassembled WGS sequence"/>
</dbReference>
<comment type="caution">
    <text evidence="1">The sequence shown here is derived from an EMBL/GenBank/DDBJ whole genome shotgun (WGS) entry which is preliminary data.</text>
</comment>
<reference evidence="1 2" key="1">
    <citation type="submission" date="2010-08" db="EMBL/GenBank/DDBJ databases">
        <authorList>
            <person name="Weinstock G."/>
            <person name="Sodergren E."/>
            <person name="Clifton S."/>
            <person name="Fulton L."/>
            <person name="Fulton B."/>
            <person name="Courtney L."/>
            <person name="Fronick C."/>
            <person name="Harrison M."/>
            <person name="Strong C."/>
            <person name="Farmer C."/>
            <person name="Delahaunty K."/>
            <person name="Markovic C."/>
            <person name="Hall O."/>
            <person name="Minx P."/>
            <person name="Tomlinson C."/>
            <person name="Mitreva M."/>
            <person name="Hou S."/>
            <person name="Chen J."/>
            <person name="Wollam A."/>
            <person name="Pepin K.H."/>
            <person name="Johnson M."/>
            <person name="Bhonagiri V."/>
            <person name="Zhang X."/>
            <person name="Suruliraj S."/>
            <person name="Warren W."/>
            <person name="Chinwalla A."/>
            <person name="Mardis E.R."/>
            <person name="Wilson R.K."/>
        </authorList>
    </citation>
    <scope>NUCLEOTIDE SEQUENCE [LARGE SCALE GENOMIC DNA]</scope>
    <source>
        <strain evidence="1 2">F0204</strain>
    </source>
</reference>
<protein>
    <submittedName>
        <fullName evidence="1">Uncharacterized protein</fullName>
    </submittedName>
</protein>
<gene>
    <name evidence="1" type="ORF">HMPREF9430_01106</name>
</gene>
<evidence type="ECO:0000313" key="2">
    <source>
        <dbReference type="Proteomes" id="UP000004097"/>
    </source>
</evidence>
<evidence type="ECO:0000313" key="1">
    <source>
        <dbReference type="EMBL" id="EFW24324.1"/>
    </source>
</evidence>